<keyword evidence="3" id="KW-1003">Cell membrane</keyword>
<keyword evidence="8" id="KW-1185">Reference proteome</keyword>
<dbReference type="PANTHER" id="PTHR30250:SF10">
    <property type="entry name" value="LIPOPOLYSACCHARIDE BIOSYNTHESIS PROTEIN WZXC"/>
    <property type="match status" value="1"/>
</dbReference>
<name>A0ABX7H2M9_9BACT</name>
<evidence type="ECO:0000256" key="2">
    <source>
        <dbReference type="ARBA" id="ARBA00007430"/>
    </source>
</evidence>
<dbReference type="EMBL" id="CP069450">
    <property type="protein sequence ID" value="QRO49089.1"/>
    <property type="molecule type" value="Genomic_DNA"/>
</dbReference>
<evidence type="ECO:0008006" key="9">
    <source>
        <dbReference type="Google" id="ProtNLM"/>
    </source>
</evidence>
<evidence type="ECO:0000313" key="8">
    <source>
        <dbReference type="Proteomes" id="UP000654720"/>
    </source>
</evidence>
<comment type="similarity">
    <text evidence="2">Belongs to the polysaccharide synthase family.</text>
</comment>
<organism evidence="7 8">
    <name type="scientific">Butyricimonas virosa</name>
    <dbReference type="NCBI Taxonomy" id="544645"/>
    <lineage>
        <taxon>Bacteria</taxon>
        <taxon>Pseudomonadati</taxon>
        <taxon>Bacteroidota</taxon>
        <taxon>Bacteroidia</taxon>
        <taxon>Bacteroidales</taxon>
        <taxon>Odoribacteraceae</taxon>
        <taxon>Butyricimonas</taxon>
    </lineage>
</organism>
<comment type="subcellular location">
    <subcellularLocation>
        <location evidence="1">Cell membrane</location>
        <topology evidence="1">Multi-pass membrane protein</topology>
    </subcellularLocation>
</comment>
<sequence>MGILQLLDRVKIKLGIDKSIFFTSCTRIIQAIGGVVAIVFVARYLTGVEQGFYYTFGSIVAIQVFFELGLNGIITQYVAHENSHLTWESPISVVGERRYLSRLSSLLHFSIKWYLCFAGILLLILVIVGFVFFYRYGNDDQVVWQLPWILLAIGTALNLLLAPILAFLEGLGKVKDVAKIRLFQQSIGLFVICGGLVFGFHLYVLGVNCVITGLFLIFAIYFSDFRQMLLRVWRESVVERVDYKKEIFPYQWKIALSWISGYFIFQLFNPVLFATEGAVVAGQMGMTLAALNGIQALSISWMSTKVPLYSGLIAKKQFVQLDSIFNKTLKQSSFINACLLIIMFLTIWVVRYFDITVGGISIGDRFLSYLPLTFMMMAILLNQVVSSWATYLRCHKKEPFLVNSVVGGGLCALSTIVLGRYFGILGMTGGYSVITLIMFFWAYRIFKIRKYEWHGE</sequence>
<gene>
    <name evidence="7" type="ORF">I6J59_14330</name>
</gene>
<evidence type="ECO:0000256" key="1">
    <source>
        <dbReference type="ARBA" id="ARBA00004651"/>
    </source>
</evidence>
<dbReference type="RefSeq" id="WP_027201179.1">
    <property type="nucleotide sequence ID" value="NZ_CAJKXH010000020.1"/>
</dbReference>
<evidence type="ECO:0000313" key="7">
    <source>
        <dbReference type="EMBL" id="QRO49089.1"/>
    </source>
</evidence>
<reference evidence="7 8" key="1">
    <citation type="submission" date="2021-02" db="EMBL/GenBank/DDBJ databases">
        <title>FDA dAtabase for Regulatory Grade micrObial Sequences (FDA-ARGOS): Supporting development and validation of Infectious Disease Dx tests.</title>
        <authorList>
            <person name="Carlson P."/>
            <person name="Fischbach M."/>
            <person name="Hastie J."/>
            <person name="Bilen M."/>
            <person name="Cheng A."/>
            <person name="Tallon L."/>
            <person name="Sadzewicz L."/>
            <person name="Zhao X."/>
            <person name="Boylan J."/>
            <person name="Ott S."/>
            <person name="Bowen H."/>
            <person name="Vavikolanu K."/>
            <person name="Mehta A."/>
            <person name="Aluvathingal J."/>
            <person name="Nadendla S."/>
            <person name="Yan Y."/>
            <person name="Sichtig H."/>
        </authorList>
    </citation>
    <scope>NUCLEOTIDE SEQUENCE [LARGE SCALE GENOMIC DNA]</scope>
    <source>
        <strain evidence="7 8">FDAARGOS_1229</strain>
    </source>
</reference>
<keyword evidence="5" id="KW-1133">Transmembrane helix</keyword>
<dbReference type="Proteomes" id="UP000654720">
    <property type="component" value="Chromosome"/>
</dbReference>
<evidence type="ECO:0000256" key="3">
    <source>
        <dbReference type="ARBA" id="ARBA00022475"/>
    </source>
</evidence>
<keyword evidence="4" id="KW-0812">Transmembrane</keyword>
<evidence type="ECO:0000256" key="4">
    <source>
        <dbReference type="ARBA" id="ARBA00022692"/>
    </source>
</evidence>
<proteinExistence type="inferred from homology"/>
<dbReference type="PANTHER" id="PTHR30250">
    <property type="entry name" value="PST FAMILY PREDICTED COLANIC ACID TRANSPORTER"/>
    <property type="match status" value="1"/>
</dbReference>
<accession>A0ABX7H2M9</accession>
<keyword evidence="6" id="KW-0472">Membrane</keyword>
<dbReference type="GeneID" id="93098256"/>
<protein>
    <recommendedName>
        <fullName evidence="9">Polysaccharide biosynthesis protein</fullName>
    </recommendedName>
</protein>
<evidence type="ECO:0000256" key="5">
    <source>
        <dbReference type="ARBA" id="ARBA00022989"/>
    </source>
</evidence>
<evidence type="ECO:0000256" key="6">
    <source>
        <dbReference type="ARBA" id="ARBA00023136"/>
    </source>
</evidence>
<dbReference type="InterPro" id="IPR050833">
    <property type="entry name" value="Poly_Biosynth_Transport"/>
</dbReference>